<evidence type="ECO:0000313" key="7">
    <source>
        <dbReference type="EMBL" id="CAA6802363.1"/>
    </source>
</evidence>
<evidence type="ECO:0000256" key="5">
    <source>
        <dbReference type="ARBA" id="ARBA00023136"/>
    </source>
</evidence>
<feature type="transmembrane region" description="Helical" evidence="6">
    <location>
        <begin position="6"/>
        <end position="26"/>
    </location>
</feature>
<comment type="subcellular location">
    <subcellularLocation>
        <location evidence="1">Cell membrane</location>
        <topology evidence="1">Multi-pass membrane protein</topology>
    </subcellularLocation>
</comment>
<evidence type="ECO:0000256" key="6">
    <source>
        <dbReference type="SAM" id="Phobius"/>
    </source>
</evidence>
<name>A0A6S6S3Y4_9BACT</name>
<feature type="transmembrane region" description="Helical" evidence="6">
    <location>
        <begin position="38"/>
        <end position="63"/>
    </location>
</feature>
<evidence type="ECO:0000256" key="4">
    <source>
        <dbReference type="ARBA" id="ARBA00022989"/>
    </source>
</evidence>
<proteinExistence type="predicted"/>
<evidence type="ECO:0000256" key="3">
    <source>
        <dbReference type="ARBA" id="ARBA00022692"/>
    </source>
</evidence>
<dbReference type="AlphaFoldDB" id="A0A6S6S3Y4"/>
<protein>
    <submittedName>
        <fullName evidence="7">Lysine exporter protein (LYSE/YGGA)</fullName>
    </submittedName>
</protein>
<keyword evidence="2" id="KW-1003">Cell membrane</keyword>
<accession>A0A6S6S3Y4</accession>
<evidence type="ECO:0000256" key="2">
    <source>
        <dbReference type="ARBA" id="ARBA00022475"/>
    </source>
</evidence>
<dbReference type="InterPro" id="IPR001123">
    <property type="entry name" value="LeuE-type"/>
</dbReference>
<dbReference type="Pfam" id="PF01810">
    <property type="entry name" value="LysE"/>
    <property type="match status" value="1"/>
</dbReference>
<sequence>MLNSLIEGFLLGLGAAVPLGPINILIMNHALKNYKSAVAIGFGAMSADMVYLFIILLGLATFLD</sequence>
<dbReference type="GO" id="GO:0006865">
    <property type="term" value="P:amino acid transport"/>
    <property type="evidence" value="ECO:0007669"/>
    <property type="project" value="InterPro"/>
</dbReference>
<dbReference type="EMBL" id="CACVAR010000101">
    <property type="protein sequence ID" value="CAA6802363.1"/>
    <property type="molecule type" value="Genomic_DNA"/>
</dbReference>
<dbReference type="GO" id="GO:0005886">
    <property type="term" value="C:plasma membrane"/>
    <property type="evidence" value="ECO:0007669"/>
    <property type="project" value="UniProtKB-SubCell"/>
</dbReference>
<reference evidence="7" key="1">
    <citation type="submission" date="2020-01" db="EMBL/GenBank/DDBJ databases">
        <authorList>
            <person name="Meier V. D."/>
            <person name="Meier V D."/>
        </authorList>
    </citation>
    <scope>NUCLEOTIDE SEQUENCE</scope>
    <source>
        <strain evidence="7">HLG_WM_MAG_03</strain>
    </source>
</reference>
<gene>
    <name evidence="7" type="ORF">HELGO_WM33933</name>
</gene>
<evidence type="ECO:0000256" key="1">
    <source>
        <dbReference type="ARBA" id="ARBA00004651"/>
    </source>
</evidence>
<keyword evidence="3 6" id="KW-0812">Transmembrane</keyword>
<keyword evidence="4 6" id="KW-1133">Transmembrane helix</keyword>
<organism evidence="7">
    <name type="scientific">uncultured Sulfurovum sp</name>
    <dbReference type="NCBI Taxonomy" id="269237"/>
    <lineage>
        <taxon>Bacteria</taxon>
        <taxon>Pseudomonadati</taxon>
        <taxon>Campylobacterota</taxon>
        <taxon>Epsilonproteobacteria</taxon>
        <taxon>Campylobacterales</taxon>
        <taxon>Sulfurovaceae</taxon>
        <taxon>Sulfurovum</taxon>
        <taxon>environmental samples</taxon>
    </lineage>
</organism>
<keyword evidence="5 6" id="KW-0472">Membrane</keyword>
<feature type="non-terminal residue" evidence="7">
    <location>
        <position position="64"/>
    </location>
</feature>